<evidence type="ECO:0000313" key="3">
    <source>
        <dbReference type="Proteomes" id="UP001218218"/>
    </source>
</evidence>
<name>A0AAD6YWU4_9AGAR</name>
<dbReference type="EMBL" id="JARIHO010000174">
    <property type="protein sequence ID" value="KAJ7300375.1"/>
    <property type="molecule type" value="Genomic_DNA"/>
</dbReference>
<reference evidence="2" key="1">
    <citation type="submission" date="2023-03" db="EMBL/GenBank/DDBJ databases">
        <title>Massive genome expansion in bonnet fungi (Mycena s.s.) driven by repeated elements and novel gene families across ecological guilds.</title>
        <authorList>
            <consortium name="Lawrence Berkeley National Laboratory"/>
            <person name="Harder C.B."/>
            <person name="Miyauchi S."/>
            <person name="Viragh M."/>
            <person name="Kuo A."/>
            <person name="Thoen E."/>
            <person name="Andreopoulos B."/>
            <person name="Lu D."/>
            <person name="Skrede I."/>
            <person name="Drula E."/>
            <person name="Henrissat B."/>
            <person name="Morin E."/>
            <person name="Kohler A."/>
            <person name="Barry K."/>
            <person name="LaButti K."/>
            <person name="Morin E."/>
            <person name="Salamov A."/>
            <person name="Lipzen A."/>
            <person name="Mereny Z."/>
            <person name="Hegedus B."/>
            <person name="Baldrian P."/>
            <person name="Stursova M."/>
            <person name="Weitz H."/>
            <person name="Taylor A."/>
            <person name="Grigoriev I.V."/>
            <person name="Nagy L.G."/>
            <person name="Martin F."/>
            <person name="Kauserud H."/>
        </authorList>
    </citation>
    <scope>NUCLEOTIDE SEQUENCE</scope>
    <source>
        <strain evidence="2">CBHHK002</strain>
    </source>
</reference>
<evidence type="ECO:0000313" key="2">
    <source>
        <dbReference type="EMBL" id="KAJ7300375.1"/>
    </source>
</evidence>
<feature type="region of interest" description="Disordered" evidence="1">
    <location>
        <begin position="81"/>
        <end position="120"/>
    </location>
</feature>
<dbReference type="AlphaFoldDB" id="A0AAD6YWU4"/>
<protein>
    <submittedName>
        <fullName evidence="2">Uncharacterized protein</fullName>
    </submittedName>
</protein>
<accession>A0AAD6YWU4</accession>
<gene>
    <name evidence="2" type="ORF">DFH08DRAFT_828513</name>
</gene>
<comment type="caution">
    <text evidence="2">The sequence shown here is derived from an EMBL/GenBank/DDBJ whole genome shotgun (WGS) entry which is preliminary data.</text>
</comment>
<evidence type="ECO:0000256" key="1">
    <source>
        <dbReference type="SAM" id="MobiDB-lite"/>
    </source>
</evidence>
<feature type="compositionally biased region" description="Acidic residues" evidence="1">
    <location>
        <begin position="111"/>
        <end position="120"/>
    </location>
</feature>
<sequence length="120" mass="14490">MPPRKLSFKTEKDYLRHLQRQEDSRNYRARHREKCRAAGRERMARLRENATQEQRARNREAQARYREKCREWIAHKARVAARKKNAAAGKETKARPKARHYYSCDELLTSDSEDEDDEDW</sequence>
<organism evidence="2 3">
    <name type="scientific">Mycena albidolilacea</name>
    <dbReference type="NCBI Taxonomy" id="1033008"/>
    <lineage>
        <taxon>Eukaryota</taxon>
        <taxon>Fungi</taxon>
        <taxon>Dikarya</taxon>
        <taxon>Basidiomycota</taxon>
        <taxon>Agaricomycotina</taxon>
        <taxon>Agaricomycetes</taxon>
        <taxon>Agaricomycetidae</taxon>
        <taxon>Agaricales</taxon>
        <taxon>Marasmiineae</taxon>
        <taxon>Mycenaceae</taxon>
        <taxon>Mycena</taxon>
    </lineage>
</organism>
<proteinExistence type="predicted"/>
<dbReference type="Proteomes" id="UP001218218">
    <property type="component" value="Unassembled WGS sequence"/>
</dbReference>
<keyword evidence="3" id="KW-1185">Reference proteome</keyword>